<organism evidence="1">
    <name type="scientific">Arundo donax</name>
    <name type="common">Giant reed</name>
    <name type="synonym">Donax arundinaceus</name>
    <dbReference type="NCBI Taxonomy" id="35708"/>
    <lineage>
        <taxon>Eukaryota</taxon>
        <taxon>Viridiplantae</taxon>
        <taxon>Streptophyta</taxon>
        <taxon>Embryophyta</taxon>
        <taxon>Tracheophyta</taxon>
        <taxon>Spermatophyta</taxon>
        <taxon>Magnoliopsida</taxon>
        <taxon>Liliopsida</taxon>
        <taxon>Poales</taxon>
        <taxon>Poaceae</taxon>
        <taxon>PACMAD clade</taxon>
        <taxon>Arundinoideae</taxon>
        <taxon>Arundineae</taxon>
        <taxon>Arundo</taxon>
    </lineage>
</organism>
<accession>A0A0A9F1N1</accession>
<dbReference type="AlphaFoldDB" id="A0A0A9F1N1"/>
<reference evidence="1" key="1">
    <citation type="submission" date="2014-09" db="EMBL/GenBank/DDBJ databases">
        <authorList>
            <person name="Magalhaes I.L.F."/>
            <person name="Oliveira U."/>
            <person name="Santos F.R."/>
            <person name="Vidigal T.H.D.A."/>
            <person name="Brescovit A.D."/>
            <person name="Santos A.J."/>
        </authorList>
    </citation>
    <scope>NUCLEOTIDE SEQUENCE</scope>
    <source>
        <tissue evidence="1">Shoot tissue taken approximately 20 cm above the soil surface</tissue>
    </source>
</reference>
<protein>
    <submittedName>
        <fullName evidence="1">Uncharacterized protein</fullName>
    </submittedName>
</protein>
<sequence>MYSFVISIKSTLPSMRYQPSFYLSLGCWIDKIPRVIFVLHSMLGVLRTIEGRTIGVPCSLW</sequence>
<dbReference type="EMBL" id="GBRH01195708">
    <property type="protein sequence ID" value="JAE02188.1"/>
    <property type="molecule type" value="Transcribed_RNA"/>
</dbReference>
<proteinExistence type="predicted"/>
<name>A0A0A9F1N1_ARUDO</name>
<evidence type="ECO:0000313" key="1">
    <source>
        <dbReference type="EMBL" id="JAE02188.1"/>
    </source>
</evidence>
<reference evidence="1" key="2">
    <citation type="journal article" date="2015" name="Data Brief">
        <title>Shoot transcriptome of the giant reed, Arundo donax.</title>
        <authorList>
            <person name="Barrero R.A."/>
            <person name="Guerrero F.D."/>
            <person name="Moolhuijzen P."/>
            <person name="Goolsby J.A."/>
            <person name="Tidwell J."/>
            <person name="Bellgard S.E."/>
            <person name="Bellgard M.I."/>
        </authorList>
    </citation>
    <scope>NUCLEOTIDE SEQUENCE</scope>
    <source>
        <tissue evidence="1">Shoot tissue taken approximately 20 cm above the soil surface</tissue>
    </source>
</reference>